<feature type="domain" description="DUF7603" evidence="3">
    <location>
        <begin position="759"/>
        <end position="857"/>
    </location>
</feature>
<feature type="compositionally biased region" description="Polar residues" evidence="2">
    <location>
        <begin position="156"/>
        <end position="172"/>
    </location>
</feature>
<feature type="coiled-coil region" evidence="1">
    <location>
        <begin position="350"/>
        <end position="384"/>
    </location>
</feature>
<feature type="coiled-coil region" evidence="1">
    <location>
        <begin position="412"/>
        <end position="439"/>
    </location>
</feature>
<dbReference type="AlphaFoldDB" id="A0A2K1QXY8"/>
<dbReference type="STRING" id="2082308.A0A2K1QXY8"/>
<proteinExistence type="predicted"/>
<feature type="compositionally biased region" description="Polar residues" evidence="2">
    <location>
        <begin position="279"/>
        <end position="293"/>
    </location>
</feature>
<evidence type="ECO:0000259" key="3">
    <source>
        <dbReference type="Pfam" id="PF24554"/>
    </source>
</evidence>
<feature type="coiled-coil region" evidence="1">
    <location>
        <begin position="623"/>
        <end position="699"/>
    </location>
</feature>
<evidence type="ECO:0000256" key="2">
    <source>
        <dbReference type="SAM" id="MobiDB-lite"/>
    </source>
</evidence>
<evidence type="ECO:0000313" key="5">
    <source>
        <dbReference type="Proteomes" id="UP000243797"/>
    </source>
</evidence>
<protein>
    <recommendedName>
        <fullName evidence="3">DUF7603 domain-containing protein</fullName>
    </recommendedName>
</protein>
<dbReference type="OrthoDB" id="5395440at2759"/>
<reference evidence="4 5" key="1">
    <citation type="submission" date="2017-06" db="EMBL/GenBank/DDBJ databases">
        <title>Draft genome sequence of a variant of Elsinoe murrayae.</title>
        <authorList>
            <person name="Cheng Q."/>
        </authorList>
    </citation>
    <scope>NUCLEOTIDE SEQUENCE [LARGE SCALE GENOMIC DNA]</scope>
    <source>
        <strain evidence="4 5">CQ-2017a</strain>
    </source>
</reference>
<comment type="caution">
    <text evidence="4">The sequence shown here is derived from an EMBL/GenBank/DDBJ whole genome shotgun (WGS) entry which is preliminary data.</text>
</comment>
<feature type="region of interest" description="Disordered" evidence="2">
    <location>
        <begin position="1"/>
        <end position="311"/>
    </location>
</feature>
<feature type="compositionally biased region" description="Polar residues" evidence="2">
    <location>
        <begin position="239"/>
        <end position="262"/>
    </location>
</feature>
<feature type="compositionally biased region" description="Polar residues" evidence="2">
    <location>
        <begin position="68"/>
        <end position="82"/>
    </location>
</feature>
<feature type="compositionally biased region" description="Polar residues" evidence="2">
    <location>
        <begin position="26"/>
        <end position="49"/>
    </location>
</feature>
<evidence type="ECO:0000256" key="1">
    <source>
        <dbReference type="SAM" id="Coils"/>
    </source>
</evidence>
<organism evidence="4 5">
    <name type="scientific">Sphaceloma murrayae</name>
    <dbReference type="NCBI Taxonomy" id="2082308"/>
    <lineage>
        <taxon>Eukaryota</taxon>
        <taxon>Fungi</taxon>
        <taxon>Dikarya</taxon>
        <taxon>Ascomycota</taxon>
        <taxon>Pezizomycotina</taxon>
        <taxon>Dothideomycetes</taxon>
        <taxon>Dothideomycetidae</taxon>
        <taxon>Myriangiales</taxon>
        <taxon>Elsinoaceae</taxon>
        <taxon>Sphaceloma</taxon>
    </lineage>
</organism>
<name>A0A2K1QXY8_9PEZI</name>
<feature type="compositionally biased region" description="Low complexity" evidence="2">
    <location>
        <begin position="1"/>
        <end position="18"/>
    </location>
</feature>
<keyword evidence="1" id="KW-0175">Coiled coil</keyword>
<keyword evidence="5" id="KW-1185">Reference proteome</keyword>
<dbReference type="EMBL" id="NKHZ01000029">
    <property type="protein sequence ID" value="PNS19921.1"/>
    <property type="molecule type" value="Genomic_DNA"/>
</dbReference>
<dbReference type="InParanoid" id="A0A2K1QXY8"/>
<feature type="compositionally biased region" description="Polar residues" evidence="2">
    <location>
        <begin position="120"/>
        <end position="131"/>
    </location>
</feature>
<sequence>MSTITATRSSSQASSHSGSGRDRSCSTRSKQPSLANISVRSFSDFRAQTSSVPSPSSVRRKPLPPNASPQVSCFSPTDTETQFGDIEDFTRPGSIDSNSSKQGSGIAAVAGLRSKDASKGQDSTRLANITAQEHARPDFAYPSVDKHTSTKHNHKSSQSSYAPSGNLETIASQRVGETYQAGSSPRPLQQDRESNGRHGGHPALIRVESSTTSSSKDSFQPRPQPSKSDMSIWAENLPRSVSDNSIGSTQTISPSKQQQANKFTAFFGWKSSPKAGPDSPSTPFTDRSGSPSASPLWPKNQPLDRSVSAPRLNVPPAIDTLTANGAVQGYQSGSPLTPYTAQDPSINAHFDELERELKEVSSELANSIRREMELEDEVDRYKGEPSIFPGEVTRRTSDYFSDSGSSAAKGSALGVETKIEELEKSKRRLEQEKASVRAEYSTKLADELRRRHDMEVHISNLTREHHNIQARAAAGADSSEKIRELETFLEETRRRLSQERQSRDNFEDLLAALRAELTAIRSERDNLVEEVVPQLKARVEGLEHENVRMQQEYGYPTANRSRVNSVAEDGQDHPSTPWSKMGGLARSNSLFNGVGSNAMKRSNSTLHRNGSVKARGNETVAEVKEIEDQRDALQKTLKNLIRRHEAQKRDHARAIQRLIADRDAAATISPRRTNFARNVATMKEEIVTLRRRVDDALTQKWQIENSFGGVKMALDRAEQETRSLRNLLGDCEDGGRKGSNGLGISIASNNGDESPLSMIKILRRSIQLAETERDAARREAEAYRQKARSLADRELAAELLESAERLDRLAASLHESVQKNIDLRERLAQALEKGEKEQSQSTAKITEMQSQLKRFEDSIISAQQDSENAFASSEELAKSTNAAVTPQVTRLTLNIPGPNFTGHRAGEGIFSARSPRLDVTRSGKAESMGETAKTAVLEKRLADLEKALYDADTDMKGVVERVERSRAEIAMLQGERETANQGMKKLQSAISEEKQRALRLMA</sequence>
<gene>
    <name evidence="4" type="ORF">CAC42_7888</name>
</gene>
<dbReference type="Proteomes" id="UP000243797">
    <property type="component" value="Unassembled WGS sequence"/>
</dbReference>
<dbReference type="PANTHER" id="PTHR43941">
    <property type="entry name" value="STRUCTURAL MAINTENANCE OF CHROMOSOMES PROTEIN 2"/>
    <property type="match status" value="1"/>
</dbReference>
<dbReference type="PANTHER" id="PTHR43941:SF1">
    <property type="entry name" value="STRUCTURAL MAINTENANCE OF CHROMOSOMES PROTEIN 2"/>
    <property type="match status" value="1"/>
</dbReference>
<feature type="coiled-coil region" evidence="1">
    <location>
        <begin position="759"/>
        <end position="865"/>
    </location>
</feature>
<dbReference type="Pfam" id="PF24554">
    <property type="entry name" value="DUF7603"/>
    <property type="match status" value="1"/>
</dbReference>
<feature type="coiled-coil region" evidence="1">
    <location>
        <begin position="482"/>
        <end position="552"/>
    </location>
</feature>
<dbReference type="InterPro" id="IPR056023">
    <property type="entry name" value="DUF7603"/>
</dbReference>
<accession>A0A2K1QXY8</accession>
<evidence type="ECO:0000313" key="4">
    <source>
        <dbReference type="EMBL" id="PNS19921.1"/>
    </source>
</evidence>